<organism evidence="2 3">
    <name type="scientific">Sporolactobacillus shoreae</name>
    <dbReference type="NCBI Taxonomy" id="1465501"/>
    <lineage>
        <taxon>Bacteria</taxon>
        <taxon>Bacillati</taxon>
        <taxon>Bacillota</taxon>
        <taxon>Bacilli</taxon>
        <taxon>Bacillales</taxon>
        <taxon>Sporolactobacillaceae</taxon>
        <taxon>Sporolactobacillus</taxon>
    </lineage>
</organism>
<reference evidence="2 3" key="1">
    <citation type="journal article" date="2015" name="Int. J. Syst. Evol. Microbiol.">
        <title>Sporolactobacillus shoreae sp. nov. and Sporolactobacillus spathodeae sp. nov., two spore-forming lactic acid bacteria isolated from tree barks in Thailand.</title>
        <authorList>
            <person name="Thamacharoensuk T."/>
            <person name="Kitahara M."/>
            <person name="Ohkuma M."/>
            <person name="Thongchul N."/>
            <person name="Tanasupawat S."/>
        </authorList>
    </citation>
    <scope>NUCLEOTIDE SEQUENCE [LARGE SCALE GENOMIC DNA]</scope>
    <source>
        <strain evidence="2 3">BK92</strain>
    </source>
</reference>
<dbReference type="NCBIfam" id="TIGR03930">
    <property type="entry name" value="WXG100_ESAT6"/>
    <property type="match status" value="1"/>
</dbReference>
<dbReference type="Gene3D" id="1.10.287.1060">
    <property type="entry name" value="ESAT-6-like"/>
    <property type="match status" value="1"/>
</dbReference>
<dbReference type="OrthoDB" id="4978934at2"/>
<protein>
    <recommendedName>
        <fullName evidence="1">ESAT-6-like protein</fullName>
    </recommendedName>
</protein>
<evidence type="ECO:0000256" key="1">
    <source>
        <dbReference type="RuleBase" id="RU362001"/>
    </source>
</evidence>
<dbReference type="AlphaFoldDB" id="A0A4Z0GRP6"/>
<dbReference type="SUPFAM" id="SSF140453">
    <property type="entry name" value="EsxAB dimer-like"/>
    <property type="match status" value="1"/>
</dbReference>
<gene>
    <name evidence="2" type="ORF">E4665_03305</name>
</gene>
<comment type="caution">
    <text evidence="2">The sequence shown here is derived from an EMBL/GenBank/DDBJ whole genome shotgun (WGS) entry which is preliminary data.</text>
</comment>
<proteinExistence type="inferred from homology"/>
<sequence length="97" mass="10969">MAGQIRLTPDELRGFARRYGQESQNTGELIGRLDGMINQLAQVWEGASSRAFKDQYERLRPSFQKMQQLLQDIDQQLGKSATILEDTDQQIAGQING</sequence>
<dbReference type="InterPro" id="IPR036689">
    <property type="entry name" value="ESAT-6-like_sf"/>
</dbReference>
<keyword evidence="3" id="KW-1185">Reference proteome</keyword>
<evidence type="ECO:0000313" key="2">
    <source>
        <dbReference type="EMBL" id="TGA99989.1"/>
    </source>
</evidence>
<dbReference type="Proteomes" id="UP000298347">
    <property type="component" value="Unassembled WGS sequence"/>
</dbReference>
<dbReference type="InterPro" id="IPR010310">
    <property type="entry name" value="T7SS_ESAT-6-like"/>
</dbReference>
<accession>A0A4Z0GRP6</accession>
<name>A0A4Z0GRP6_9BACL</name>
<evidence type="ECO:0000313" key="3">
    <source>
        <dbReference type="Proteomes" id="UP000298347"/>
    </source>
</evidence>
<comment type="similarity">
    <text evidence="1">Belongs to the WXG100 family.</text>
</comment>
<dbReference type="EMBL" id="SRJD01000002">
    <property type="protein sequence ID" value="TGA99989.1"/>
    <property type="molecule type" value="Genomic_DNA"/>
</dbReference>
<dbReference type="RefSeq" id="WP_135347384.1">
    <property type="nucleotide sequence ID" value="NZ_SRJD01000002.1"/>
</dbReference>
<dbReference type="Pfam" id="PF06013">
    <property type="entry name" value="WXG100"/>
    <property type="match status" value="1"/>
</dbReference>